<dbReference type="EMBL" id="MLIS01000055">
    <property type="protein sequence ID" value="OHU75877.1"/>
    <property type="molecule type" value="Genomic_DNA"/>
</dbReference>
<name>A0A1S1KQH6_MYCCH</name>
<dbReference type="AlphaFoldDB" id="A0A1S1KQH6"/>
<proteinExistence type="predicted"/>
<keyword evidence="2" id="KW-1185">Reference proteome</keyword>
<accession>A0A1S1KQH6</accession>
<evidence type="ECO:0000313" key="2">
    <source>
        <dbReference type="Proteomes" id="UP000179441"/>
    </source>
</evidence>
<dbReference type="Proteomes" id="UP000179441">
    <property type="component" value="Unassembled WGS sequence"/>
</dbReference>
<sequence length="119" mass="13649">MSEGIIKMLEYPADSEMADNLGTAPVISLENDLWKRSISHSVGKEDLVLTYDETGFVCWKAYFENRLILSSSRDQARLITVWSKDGEAYIAIDFEGEFGKGRVTVRLYPDIYIEDFQRL</sequence>
<dbReference type="RefSeq" id="WP_070916302.1">
    <property type="nucleotide sequence ID" value="NZ_JBJIAN010000005.1"/>
</dbReference>
<reference evidence="1 2" key="1">
    <citation type="submission" date="2016-10" db="EMBL/GenBank/DDBJ databases">
        <title>Evaluation of Human, Veterinary and Environmental Mycobacterium chelonae Isolates by Core Genome Phylogenomic Analysis, Targeted Gene Comparison, and Anti-microbial Susceptibility Patterns: A Tale of Mistaken Identities.</title>
        <authorList>
            <person name="Fogelson S.B."/>
            <person name="Camus A.C."/>
            <person name="Lorenz W."/>
            <person name="Vasireddy R."/>
            <person name="Vasireddy S."/>
            <person name="Smith T."/>
            <person name="Brown-Elliott B.A."/>
            <person name="Wallace R.J.Jr."/>
            <person name="Hasan N.A."/>
            <person name="Reischl U."/>
            <person name="Sanchez S."/>
        </authorList>
    </citation>
    <scope>NUCLEOTIDE SEQUENCE [LARGE SCALE GENOMIC DNA]</scope>
    <source>
        <strain evidence="1 2">15518</strain>
    </source>
</reference>
<organism evidence="1 2">
    <name type="scientific">Mycobacteroides chelonae</name>
    <name type="common">Mycobacterium chelonae</name>
    <dbReference type="NCBI Taxonomy" id="1774"/>
    <lineage>
        <taxon>Bacteria</taxon>
        <taxon>Bacillati</taxon>
        <taxon>Actinomycetota</taxon>
        <taxon>Actinomycetes</taxon>
        <taxon>Mycobacteriales</taxon>
        <taxon>Mycobacteriaceae</taxon>
        <taxon>Mycobacteroides</taxon>
    </lineage>
</organism>
<protein>
    <submittedName>
        <fullName evidence="1">Uncharacterized protein</fullName>
    </submittedName>
</protein>
<comment type="caution">
    <text evidence="1">The sequence shown here is derived from an EMBL/GenBank/DDBJ whole genome shotgun (WGS) entry which is preliminary data.</text>
</comment>
<gene>
    <name evidence="1" type="ORF">BKG84_26005</name>
</gene>
<evidence type="ECO:0000313" key="1">
    <source>
        <dbReference type="EMBL" id="OHU75877.1"/>
    </source>
</evidence>